<evidence type="ECO:0000313" key="2">
    <source>
        <dbReference type="EMBL" id="KAE8403294.1"/>
    </source>
</evidence>
<dbReference type="GO" id="GO:0016491">
    <property type="term" value="F:oxidoreductase activity"/>
    <property type="evidence" value="ECO:0007669"/>
    <property type="project" value="UniProtKB-KW"/>
</dbReference>
<dbReference type="OrthoDB" id="2898509at2759"/>
<sequence>MTSLSMEHLAKAHPSVSFVHVYPGPVGTNIYSNSFPPPISTFYNHGMWPLMWPFSVGLHESGERHLFHLSSARYPAKKGTMIQGVPVEPGDVAKGTTGEGGSGAYLLNWNGEVRPSQKIIEEYRVQRLPELVWRHTEDLLDRAVCR</sequence>
<protein>
    <submittedName>
        <fullName evidence="2">Uncharacterized protein</fullName>
    </submittedName>
</protein>
<organism evidence="2 3">
    <name type="scientific">Aspergillus pseudonomiae</name>
    <dbReference type="NCBI Taxonomy" id="1506151"/>
    <lineage>
        <taxon>Eukaryota</taxon>
        <taxon>Fungi</taxon>
        <taxon>Dikarya</taxon>
        <taxon>Ascomycota</taxon>
        <taxon>Pezizomycotina</taxon>
        <taxon>Eurotiomycetes</taxon>
        <taxon>Eurotiomycetidae</taxon>
        <taxon>Eurotiales</taxon>
        <taxon>Aspergillaceae</taxon>
        <taxon>Aspergillus</taxon>
        <taxon>Aspergillus subgen. Circumdati</taxon>
    </lineage>
</organism>
<evidence type="ECO:0000313" key="3">
    <source>
        <dbReference type="Proteomes" id="UP000325579"/>
    </source>
</evidence>
<gene>
    <name evidence="2" type="ORF">BDV37DRAFT_283902</name>
</gene>
<dbReference type="PANTHER" id="PTHR47534:SF2">
    <property type="entry name" value="KETOREDUCTASE (KR) DOMAIN-CONTAINING PROTEIN-RELATED"/>
    <property type="match status" value="1"/>
</dbReference>
<accession>A0A5N7DAN1</accession>
<dbReference type="AlphaFoldDB" id="A0A5N6I5F0"/>
<dbReference type="EMBL" id="ML736778">
    <property type="protein sequence ID" value="KAE8403294.1"/>
    <property type="molecule type" value="Genomic_DNA"/>
</dbReference>
<dbReference type="PANTHER" id="PTHR47534">
    <property type="entry name" value="YALI0E05731P"/>
    <property type="match status" value="1"/>
</dbReference>
<reference evidence="2 3" key="1">
    <citation type="submission" date="2019-04" db="EMBL/GenBank/DDBJ databases">
        <authorList>
            <consortium name="DOE Joint Genome Institute"/>
            <person name="Mondo S."/>
            <person name="Kjaerbolling I."/>
            <person name="Vesth T."/>
            <person name="Frisvad J.C."/>
            <person name="Nybo J.L."/>
            <person name="Theobald S."/>
            <person name="Kildgaard S."/>
            <person name="Isbrandt T."/>
            <person name="Kuo A."/>
            <person name="Sato A."/>
            <person name="Lyhne E.K."/>
            <person name="Kogle M.E."/>
            <person name="Wiebenga A."/>
            <person name="Kun R.S."/>
            <person name="Lubbers R.J."/>
            <person name="Makela M.R."/>
            <person name="Barry K."/>
            <person name="Chovatia M."/>
            <person name="Clum A."/>
            <person name="Daum C."/>
            <person name="Haridas S."/>
            <person name="He G."/>
            <person name="LaButti K."/>
            <person name="Lipzen A."/>
            <person name="Riley R."/>
            <person name="Salamov A."/>
            <person name="Simmons B.A."/>
            <person name="Magnuson J.K."/>
            <person name="Henrissat B."/>
            <person name="Mortensen U.H."/>
            <person name="Larsen T.O."/>
            <person name="Devries R.P."/>
            <person name="Grigoriev I.V."/>
            <person name="Machida M."/>
            <person name="Baker S.E."/>
            <person name="Andersen M.R."/>
            <person name="Cantor M.N."/>
            <person name="Hua S.X."/>
        </authorList>
    </citation>
    <scope>NUCLEOTIDE SEQUENCE [LARGE SCALE GENOMIC DNA]</scope>
    <source>
        <strain evidence="2 3">CBS 119388</strain>
    </source>
</reference>
<accession>A0A5N6I5F0</accession>
<keyword evidence="1" id="KW-0560">Oxidoreductase</keyword>
<dbReference type="Proteomes" id="UP000325579">
    <property type="component" value="Unassembled WGS sequence"/>
</dbReference>
<dbReference type="RefSeq" id="XP_031940613.1">
    <property type="nucleotide sequence ID" value="XM_032087392.1"/>
</dbReference>
<proteinExistence type="predicted"/>
<dbReference type="InterPro" id="IPR052228">
    <property type="entry name" value="Sec_Metab_Biosynth_Oxidored"/>
</dbReference>
<name>A0A5N6I5F0_9EURO</name>
<keyword evidence="3" id="KW-1185">Reference proteome</keyword>
<evidence type="ECO:0000256" key="1">
    <source>
        <dbReference type="ARBA" id="ARBA00023002"/>
    </source>
</evidence>
<dbReference type="GeneID" id="43672083"/>